<gene>
    <name evidence="2" type="ORF">E5676_scaffold596G00750</name>
</gene>
<dbReference type="Proteomes" id="UP000321947">
    <property type="component" value="Unassembled WGS sequence"/>
</dbReference>
<dbReference type="AlphaFoldDB" id="A0A5D3BLS9"/>
<comment type="caution">
    <text evidence="2">The sequence shown here is derived from an EMBL/GenBank/DDBJ whole genome shotgun (WGS) entry which is preliminary data.</text>
</comment>
<reference evidence="2 3" key="1">
    <citation type="submission" date="2019-08" db="EMBL/GenBank/DDBJ databases">
        <title>Draft genome sequences of two oriental melons (Cucumis melo L. var makuwa).</title>
        <authorList>
            <person name="Kwon S.-Y."/>
        </authorList>
    </citation>
    <scope>NUCLEOTIDE SEQUENCE [LARGE SCALE GENOMIC DNA]</scope>
    <source>
        <strain evidence="3">cv. Chang Bougi</strain>
        <tissue evidence="2">Leaf</tissue>
    </source>
</reference>
<keyword evidence="2" id="KW-0695">RNA-directed DNA polymerase</keyword>
<accession>A0A5D3BLS9</accession>
<evidence type="ECO:0000259" key="1">
    <source>
        <dbReference type="Pfam" id="PF25597"/>
    </source>
</evidence>
<dbReference type="InterPro" id="IPR057670">
    <property type="entry name" value="SH3_retrovirus"/>
</dbReference>
<name>A0A5D3BLS9_CUCMM</name>
<dbReference type="Pfam" id="PF25597">
    <property type="entry name" value="SH3_retrovirus"/>
    <property type="match status" value="1"/>
</dbReference>
<proteinExistence type="predicted"/>
<organism evidence="2 3">
    <name type="scientific">Cucumis melo var. makuwa</name>
    <name type="common">Oriental melon</name>
    <dbReference type="NCBI Taxonomy" id="1194695"/>
    <lineage>
        <taxon>Eukaryota</taxon>
        <taxon>Viridiplantae</taxon>
        <taxon>Streptophyta</taxon>
        <taxon>Embryophyta</taxon>
        <taxon>Tracheophyta</taxon>
        <taxon>Spermatophyta</taxon>
        <taxon>Magnoliopsida</taxon>
        <taxon>eudicotyledons</taxon>
        <taxon>Gunneridae</taxon>
        <taxon>Pentapetalae</taxon>
        <taxon>rosids</taxon>
        <taxon>fabids</taxon>
        <taxon>Cucurbitales</taxon>
        <taxon>Cucurbitaceae</taxon>
        <taxon>Benincaseae</taxon>
        <taxon>Cucumis</taxon>
    </lineage>
</organism>
<sequence length="403" mass="46298">MVVSFKTTLLMSSYPVKKLFIKVPVLTPLNKVPVLTPLNKMSVPLCCQLLSLSISRVMPFSLSLTSSTACPLVSFTLQTLLDYLKESYPSMRLIPDVSFRVFECTTYVHSHGPNQTKFTPRAQACMFVGYPLHQRGYKYFHPSSQSICPTVVTLPNPSSHTTVLLGNQVPWKTYYRRNLRKRVKSHVVQTTLVQNSKPIRDQGENDRSATTVLKDMEMKALEKNNTWRFVLYPRDISLWDANGCSLSNTKQIAHLTNRRQEEVYMSSLASFKAQFIQQAEICQLKQRMGNEFEMKDLGNLKYFLEMEVTRFKEGISVSQRKYILDLLTETSMLRCRLVDTPIEFNCKVRDSDNQVQVDKEQYHCLMESLPPVIVPLFGAILYLGGVRNKVLWLEAVLRLNIEL</sequence>
<keyword evidence="2" id="KW-0548">Nucleotidyltransferase</keyword>
<dbReference type="EMBL" id="SSTD01017244">
    <property type="protein sequence ID" value="TYK00117.1"/>
    <property type="molecule type" value="Genomic_DNA"/>
</dbReference>
<dbReference type="GO" id="GO:0003964">
    <property type="term" value="F:RNA-directed DNA polymerase activity"/>
    <property type="evidence" value="ECO:0007669"/>
    <property type="project" value="UniProtKB-KW"/>
</dbReference>
<evidence type="ECO:0000313" key="2">
    <source>
        <dbReference type="EMBL" id="TYK00117.1"/>
    </source>
</evidence>
<evidence type="ECO:0000313" key="3">
    <source>
        <dbReference type="Proteomes" id="UP000321947"/>
    </source>
</evidence>
<keyword evidence="2" id="KW-0808">Transferase</keyword>
<protein>
    <submittedName>
        <fullName evidence="2">Reverse transcriptase</fullName>
    </submittedName>
</protein>
<feature type="domain" description="Retroviral polymerase SH3-like" evidence="1">
    <location>
        <begin position="104"/>
        <end position="147"/>
    </location>
</feature>